<feature type="transmembrane region" description="Helical" evidence="7">
    <location>
        <begin position="44"/>
        <end position="63"/>
    </location>
</feature>
<dbReference type="PANTHER" id="PTHR33048:SF47">
    <property type="entry name" value="INTEGRAL MEMBRANE PROTEIN-RELATED"/>
    <property type="match status" value="1"/>
</dbReference>
<feature type="domain" description="Rhodopsin" evidence="8">
    <location>
        <begin position="28"/>
        <end position="213"/>
    </location>
</feature>
<gene>
    <name evidence="9" type="ORF">CPB83DRAFT_318820</name>
</gene>
<feature type="transmembrane region" description="Helical" evidence="7">
    <location>
        <begin position="191"/>
        <end position="213"/>
    </location>
</feature>
<evidence type="ECO:0000313" key="9">
    <source>
        <dbReference type="EMBL" id="KAF9534134.1"/>
    </source>
</evidence>
<evidence type="ECO:0000256" key="1">
    <source>
        <dbReference type="ARBA" id="ARBA00004141"/>
    </source>
</evidence>
<organism evidence="9 10">
    <name type="scientific">Crepidotus variabilis</name>
    <dbReference type="NCBI Taxonomy" id="179855"/>
    <lineage>
        <taxon>Eukaryota</taxon>
        <taxon>Fungi</taxon>
        <taxon>Dikarya</taxon>
        <taxon>Basidiomycota</taxon>
        <taxon>Agaricomycotina</taxon>
        <taxon>Agaricomycetes</taxon>
        <taxon>Agaricomycetidae</taxon>
        <taxon>Agaricales</taxon>
        <taxon>Agaricineae</taxon>
        <taxon>Crepidotaceae</taxon>
        <taxon>Crepidotus</taxon>
    </lineage>
</organism>
<comment type="subcellular location">
    <subcellularLocation>
        <location evidence="1">Membrane</location>
        <topology evidence="1">Multi-pass membrane protein</topology>
    </subcellularLocation>
</comment>
<dbReference type="InterPro" id="IPR049326">
    <property type="entry name" value="Rhodopsin_dom_fungi"/>
</dbReference>
<evidence type="ECO:0000259" key="8">
    <source>
        <dbReference type="Pfam" id="PF20684"/>
    </source>
</evidence>
<feature type="transmembrane region" description="Helical" evidence="7">
    <location>
        <begin position="78"/>
        <end position="103"/>
    </location>
</feature>
<evidence type="ECO:0000256" key="2">
    <source>
        <dbReference type="ARBA" id="ARBA00022692"/>
    </source>
</evidence>
<reference evidence="9" key="1">
    <citation type="submission" date="2020-11" db="EMBL/GenBank/DDBJ databases">
        <authorList>
            <consortium name="DOE Joint Genome Institute"/>
            <person name="Ahrendt S."/>
            <person name="Riley R."/>
            <person name="Andreopoulos W."/>
            <person name="Labutti K."/>
            <person name="Pangilinan J."/>
            <person name="Ruiz-Duenas F.J."/>
            <person name="Barrasa J.M."/>
            <person name="Sanchez-Garcia M."/>
            <person name="Camarero S."/>
            <person name="Miyauchi S."/>
            <person name="Serrano A."/>
            <person name="Linde D."/>
            <person name="Babiker R."/>
            <person name="Drula E."/>
            <person name="Ayuso-Fernandez I."/>
            <person name="Pacheco R."/>
            <person name="Padilla G."/>
            <person name="Ferreira P."/>
            <person name="Barriuso J."/>
            <person name="Kellner H."/>
            <person name="Castanera R."/>
            <person name="Alfaro M."/>
            <person name="Ramirez L."/>
            <person name="Pisabarro A.G."/>
            <person name="Kuo A."/>
            <person name="Tritt A."/>
            <person name="Lipzen A."/>
            <person name="He G."/>
            <person name="Yan M."/>
            <person name="Ng V."/>
            <person name="Cullen D."/>
            <person name="Martin F."/>
            <person name="Rosso M.-N."/>
            <person name="Henrissat B."/>
            <person name="Hibbett D."/>
            <person name="Martinez A.T."/>
            <person name="Grigoriev I.V."/>
        </authorList>
    </citation>
    <scope>NUCLEOTIDE SEQUENCE</scope>
    <source>
        <strain evidence="9">CBS 506.95</strain>
    </source>
</reference>
<evidence type="ECO:0000256" key="5">
    <source>
        <dbReference type="ARBA" id="ARBA00038359"/>
    </source>
</evidence>
<keyword evidence="3 7" id="KW-1133">Transmembrane helix</keyword>
<feature type="compositionally biased region" description="Polar residues" evidence="6">
    <location>
        <begin position="292"/>
        <end position="308"/>
    </location>
</feature>
<dbReference type="AlphaFoldDB" id="A0A9P6ESC2"/>
<evidence type="ECO:0000256" key="4">
    <source>
        <dbReference type="ARBA" id="ARBA00023136"/>
    </source>
</evidence>
<dbReference type="PANTHER" id="PTHR33048">
    <property type="entry name" value="PTH11-LIKE INTEGRAL MEMBRANE PROTEIN (AFU_ORTHOLOGUE AFUA_5G11245)"/>
    <property type="match status" value="1"/>
</dbReference>
<dbReference type="GO" id="GO:0016020">
    <property type="term" value="C:membrane"/>
    <property type="evidence" value="ECO:0007669"/>
    <property type="project" value="UniProtKB-SubCell"/>
</dbReference>
<name>A0A9P6ESC2_9AGAR</name>
<evidence type="ECO:0000313" key="10">
    <source>
        <dbReference type="Proteomes" id="UP000807306"/>
    </source>
</evidence>
<comment type="caution">
    <text evidence="9">The sequence shown here is derived from an EMBL/GenBank/DDBJ whole genome shotgun (WGS) entry which is preliminary data.</text>
</comment>
<keyword evidence="2 7" id="KW-0812">Transmembrane</keyword>
<feature type="transmembrane region" description="Helical" evidence="7">
    <location>
        <begin position="156"/>
        <end position="179"/>
    </location>
</feature>
<feature type="region of interest" description="Disordered" evidence="6">
    <location>
        <begin position="291"/>
        <end position="318"/>
    </location>
</feature>
<comment type="similarity">
    <text evidence="5">Belongs to the SAT4 family.</text>
</comment>
<dbReference type="OrthoDB" id="3229610at2759"/>
<evidence type="ECO:0000256" key="7">
    <source>
        <dbReference type="SAM" id="Phobius"/>
    </source>
</evidence>
<feature type="transmembrane region" description="Helical" evidence="7">
    <location>
        <begin position="115"/>
        <end position="136"/>
    </location>
</feature>
<dbReference type="Proteomes" id="UP000807306">
    <property type="component" value="Unassembled WGS sequence"/>
</dbReference>
<dbReference type="Pfam" id="PF20684">
    <property type="entry name" value="Fung_rhodopsin"/>
    <property type="match status" value="1"/>
</dbReference>
<dbReference type="InterPro" id="IPR052337">
    <property type="entry name" value="SAT4-like"/>
</dbReference>
<feature type="transmembrane region" description="Helical" evidence="7">
    <location>
        <begin position="13"/>
        <end position="32"/>
    </location>
</feature>
<protein>
    <recommendedName>
        <fullName evidence="8">Rhodopsin domain-containing protein</fullName>
    </recommendedName>
</protein>
<sequence>MARPFMSFETSKIFLGVIHSVAYATTVLRLFSRWNIQRLWWDDLWALICTLSDLFVLLVYMIVSARDFLVNESPSTRLFWMISTLVGYTLTIWTARIAMAVSIVRLVTKSPFRRLCKAAVGVFSLFLLGLTLQKIFVCSRTHWKNVLQCSIPRFAAYIELTTDFLSDLWLVGAPVYMLLKIKLSHRHRRLLIIIFGCGVFLIFCSVLHAYFIIRGNQYYIGITGHIQMAVSIALCNLLVLVTWAYRVLARLRSDDASISSTETSDEITALETHAQRVTARARTFLDRLRTSRGPSSNHLTTVSLTDYSPSRERTGNSSIGNVQYYSTFHDSSSKEASTGTSSQALTSVIVTDASAGNLTSSYVSQTAKQFTISSPS</sequence>
<feature type="transmembrane region" description="Helical" evidence="7">
    <location>
        <begin position="225"/>
        <end position="245"/>
    </location>
</feature>
<proteinExistence type="inferred from homology"/>
<evidence type="ECO:0000256" key="3">
    <source>
        <dbReference type="ARBA" id="ARBA00022989"/>
    </source>
</evidence>
<keyword evidence="4 7" id="KW-0472">Membrane</keyword>
<accession>A0A9P6ESC2</accession>
<keyword evidence="10" id="KW-1185">Reference proteome</keyword>
<evidence type="ECO:0000256" key="6">
    <source>
        <dbReference type="SAM" id="MobiDB-lite"/>
    </source>
</evidence>
<dbReference type="EMBL" id="MU157826">
    <property type="protein sequence ID" value="KAF9534134.1"/>
    <property type="molecule type" value="Genomic_DNA"/>
</dbReference>